<dbReference type="Pfam" id="PF00717">
    <property type="entry name" value="Peptidase_S24"/>
    <property type="match status" value="1"/>
</dbReference>
<dbReference type="EMBL" id="QRDL01000002">
    <property type="protein sequence ID" value="RED06961.1"/>
    <property type="molecule type" value="Genomic_DNA"/>
</dbReference>
<dbReference type="CDD" id="cd06529">
    <property type="entry name" value="S24_LexA-like"/>
    <property type="match status" value="1"/>
</dbReference>
<dbReference type="GO" id="GO:0003677">
    <property type="term" value="F:DNA binding"/>
    <property type="evidence" value="ECO:0007669"/>
    <property type="project" value="UniProtKB-KW"/>
</dbReference>
<evidence type="ECO:0000256" key="3">
    <source>
        <dbReference type="ARBA" id="ARBA00023163"/>
    </source>
</evidence>
<reference evidence="5 6" key="1">
    <citation type="submission" date="2018-07" db="EMBL/GenBank/DDBJ databases">
        <title>Genome sequencing of rice bacterial endophytes.</title>
        <authorList>
            <person name="Venturi V."/>
        </authorList>
    </citation>
    <scope>NUCLEOTIDE SEQUENCE [LARGE SCALE GENOMIC DNA]</scope>
    <source>
        <strain evidence="5 6">AG1002</strain>
    </source>
</reference>
<evidence type="ECO:0000259" key="4">
    <source>
        <dbReference type="Pfam" id="PF00717"/>
    </source>
</evidence>
<gene>
    <name evidence="5" type="ORF">DFO60_1467</name>
</gene>
<evidence type="ECO:0000256" key="2">
    <source>
        <dbReference type="ARBA" id="ARBA00023125"/>
    </source>
</evidence>
<keyword evidence="3" id="KW-0804">Transcription</keyword>
<name>A0A3D9EVP0_ECTOL</name>
<proteinExistence type="predicted"/>
<dbReference type="PANTHER" id="PTHR40661">
    <property type="match status" value="1"/>
</dbReference>
<keyword evidence="1" id="KW-0805">Transcription regulation</keyword>
<keyword evidence="2" id="KW-0238">DNA-binding</keyword>
<comment type="caution">
    <text evidence="5">The sequence shown here is derived from an EMBL/GenBank/DDBJ whole genome shotgun (WGS) entry which is preliminary data.</text>
</comment>
<evidence type="ECO:0000313" key="6">
    <source>
        <dbReference type="Proteomes" id="UP000256988"/>
    </source>
</evidence>
<accession>A0A3D9EVP0</accession>
<feature type="domain" description="Peptidase S24/S26A/S26B/S26C" evidence="4">
    <location>
        <begin position="93"/>
        <end position="201"/>
    </location>
</feature>
<dbReference type="PANTHER" id="PTHR40661:SF3">
    <property type="entry name" value="FELS-1 PROPHAGE TRANSCRIPTIONAL REGULATOR"/>
    <property type="match status" value="1"/>
</dbReference>
<dbReference type="SUPFAM" id="SSF51306">
    <property type="entry name" value="LexA/Signal peptidase"/>
    <property type="match status" value="1"/>
</dbReference>
<evidence type="ECO:0000256" key="1">
    <source>
        <dbReference type="ARBA" id="ARBA00023015"/>
    </source>
</evidence>
<dbReference type="AlphaFoldDB" id="A0A3D9EVP0"/>
<dbReference type="InterPro" id="IPR015927">
    <property type="entry name" value="Peptidase_S24_S26A/B/C"/>
</dbReference>
<organism evidence="5 6">
    <name type="scientific">Ectopseudomonas oleovorans</name>
    <name type="common">Pseudomonas oleovorans</name>
    <dbReference type="NCBI Taxonomy" id="301"/>
    <lineage>
        <taxon>Bacteria</taxon>
        <taxon>Pseudomonadati</taxon>
        <taxon>Pseudomonadota</taxon>
        <taxon>Gammaproteobacteria</taxon>
        <taxon>Pseudomonadales</taxon>
        <taxon>Pseudomonadaceae</taxon>
        <taxon>Ectopseudomonas</taxon>
    </lineage>
</organism>
<evidence type="ECO:0000313" key="5">
    <source>
        <dbReference type="EMBL" id="RED06961.1"/>
    </source>
</evidence>
<dbReference type="InterPro" id="IPR036286">
    <property type="entry name" value="LexA/Signal_pep-like_sf"/>
</dbReference>
<dbReference type="Proteomes" id="UP000256988">
    <property type="component" value="Unassembled WGS sequence"/>
</dbReference>
<dbReference type="InterPro" id="IPR039418">
    <property type="entry name" value="LexA-like"/>
</dbReference>
<sequence>MDIYQIRKANLIQLIGSQRKGACATRWGMSPAHLSQILSDKTEKNLGDDVARRIEQVEGLQRGWMDTGHSPRAEPSNVGQPIPITSPFRPIPIVGIAQLGAEGYWTALSPSEGHINFPTQDKDAYALRLRGDSMSPAIRSGWVAIIEPNGDLVPGEYVYIKLHGVHDEGESMVKELLRADDYEVSLMSVNDAFGRRSIPWEQIQHCYPVGAIVPPSKIVQ</sequence>
<dbReference type="Gene3D" id="2.10.109.10">
    <property type="entry name" value="Umud Fragment, subunit A"/>
    <property type="match status" value="1"/>
</dbReference>
<protein>
    <submittedName>
        <fullName evidence="5">Phage repressor protein C with HTH and peptisase S24 domain</fullName>
    </submittedName>
</protein>